<evidence type="ECO:0000313" key="10">
    <source>
        <dbReference type="Proteomes" id="UP001157167"/>
    </source>
</evidence>
<dbReference type="CDD" id="cd02573">
    <property type="entry name" value="PseudoU_synth_EcTruB"/>
    <property type="match status" value="1"/>
</dbReference>
<feature type="domain" description="tRNA pseudouridine synthase II TruB subfamily 1 C-terminal" evidence="7">
    <location>
        <begin position="245"/>
        <end position="300"/>
    </location>
</feature>
<dbReference type="InterPro" id="IPR015947">
    <property type="entry name" value="PUA-like_sf"/>
</dbReference>
<dbReference type="Pfam" id="PF09157">
    <property type="entry name" value="TruB-C_2"/>
    <property type="match status" value="1"/>
</dbReference>
<evidence type="ECO:0000259" key="7">
    <source>
        <dbReference type="Pfam" id="PF09157"/>
    </source>
</evidence>
<dbReference type="SUPFAM" id="SSF55120">
    <property type="entry name" value="Pseudouridine synthase"/>
    <property type="match status" value="1"/>
</dbReference>
<proteinExistence type="inferred from homology"/>
<gene>
    <name evidence="5 9" type="primary">truB</name>
    <name evidence="9" type="ORF">GCM10007933_22170</name>
</gene>
<accession>A0ABQ6FC17</accession>
<evidence type="ECO:0000313" key="9">
    <source>
        <dbReference type="EMBL" id="GLT22757.1"/>
    </source>
</evidence>
<dbReference type="EMBL" id="BSPX01000030">
    <property type="protein sequence ID" value="GLT22757.1"/>
    <property type="molecule type" value="Genomic_DNA"/>
</dbReference>
<dbReference type="InterPro" id="IPR032819">
    <property type="entry name" value="TruB_C"/>
</dbReference>
<reference evidence="10" key="1">
    <citation type="journal article" date="2019" name="Int. J. Syst. Evol. Microbiol.">
        <title>The Global Catalogue of Microorganisms (GCM) 10K type strain sequencing project: providing services to taxonomists for standard genome sequencing and annotation.</title>
        <authorList>
            <consortium name="The Broad Institute Genomics Platform"/>
            <consortium name="The Broad Institute Genome Sequencing Center for Infectious Disease"/>
            <person name="Wu L."/>
            <person name="Ma J."/>
        </authorList>
    </citation>
    <scope>NUCLEOTIDE SEQUENCE [LARGE SCALE GENOMIC DNA]</scope>
    <source>
        <strain evidence="10">NBRC 102407</strain>
    </source>
</reference>
<evidence type="ECO:0000256" key="1">
    <source>
        <dbReference type="ARBA" id="ARBA00000385"/>
    </source>
</evidence>
<dbReference type="Pfam" id="PF16198">
    <property type="entry name" value="TruB_C_2"/>
    <property type="match status" value="1"/>
</dbReference>
<feature type="domain" description="tRNA pseudouridylate synthase B C-terminal" evidence="8">
    <location>
        <begin position="184"/>
        <end position="227"/>
    </location>
</feature>
<dbReference type="InterPro" id="IPR020103">
    <property type="entry name" value="PsdUridine_synth_cat_dom_sf"/>
</dbReference>
<dbReference type="Proteomes" id="UP001157167">
    <property type="component" value="Unassembled WGS sequence"/>
</dbReference>
<dbReference type="HAMAP" id="MF_01080">
    <property type="entry name" value="TruB_bact"/>
    <property type="match status" value="1"/>
</dbReference>
<dbReference type="PANTHER" id="PTHR13767:SF2">
    <property type="entry name" value="PSEUDOURIDYLATE SYNTHASE TRUB1"/>
    <property type="match status" value="1"/>
</dbReference>
<protein>
    <recommendedName>
        <fullName evidence="5">tRNA pseudouridine synthase B</fullName>
        <ecNumber evidence="5">5.4.99.25</ecNumber>
    </recommendedName>
    <alternativeName>
        <fullName evidence="5">tRNA pseudouridine(55) synthase</fullName>
        <shortName evidence="5">Psi55 synthase</shortName>
    </alternativeName>
    <alternativeName>
        <fullName evidence="5">tRNA pseudouridylate synthase</fullName>
    </alternativeName>
    <alternativeName>
        <fullName evidence="5">tRNA-uridine isomerase</fullName>
    </alternativeName>
</protein>
<evidence type="ECO:0000259" key="6">
    <source>
        <dbReference type="Pfam" id="PF01509"/>
    </source>
</evidence>
<dbReference type="NCBIfam" id="TIGR00431">
    <property type="entry name" value="TruB"/>
    <property type="match status" value="1"/>
</dbReference>
<keyword evidence="3 5" id="KW-0819">tRNA processing</keyword>
<organism evidence="9 10">
    <name type="scientific">Zoogloea oryzae</name>
    <dbReference type="NCBI Taxonomy" id="310767"/>
    <lineage>
        <taxon>Bacteria</taxon>
        <taxon>Pseudomonadati</taxon>
        <taxon>Pseudomonadota</taxon>
        <taxon>Betaproteobacteria</taxon>
        <taxon>Rhodocyclales</taxon>
        <taxon>Zoogloeaceae</taxon>
        <taxon>Zoogloea</taxon>
    </lineage>
</organism>
<keyword evidence="10" id="KW-1185">Reference proteome</keyword>
<comment type="function">
    <text evidence="5">Responsible for synthesis of pseudouridine from uracil-55 in the psi GC loop of transfer RNAs.</text>
</comment>
<feature type="active site" description="Nucleophile" evidence="5">
    <location>
        <position position="51"/>
    </location>
</feature>
<name>A0ABQ6FC17_9RHOO</name>
<evidence type="ECO:0000256" key="4">
    <source>
        <dbReference type="ARBA" id="ARBA00023235"/>
    </source>
</evidence>
<dbReference type="InterPro" id="IPR002501">
    <property type="entry name" value="PsdUridine_synth_N"/>
</dbReference>
<evidence type="ECO:0000256" key="3">
    <source>
        <dbReference type="ARBA" id="ARBA00022694"/>
    </source>
</evidence>
<evidence type="ECO:0000256" key="2">
    <source>
        <dbReference type="ARBA" id="ARBA00005642"/>
    </source>
</evidence>
<dbReference type="InterPro" id="IPR015240">
    <property type="entry name" value="tRNA_sdUridine_synth_fam1_C"/>
</dbReference>
<dbReference type="RefSeq" id="WP_284188041.1">
    <property type="nucleotide sequence ID" value="NZ_BSPX01000030.1"/>
</dbReference>
<comment type="catalytic activity">
    <reaction evidence="1 5">
        <text>uridine(55) in tRNA = pseudouridine(55) in tRNA</text>
        <dbReference type="Rhea" id="RHEA:42532"/>
        <dbReference type="Rhea" id="RHEA-COMP:10101"/>
        <dbReference type="Rhea" id="RHEA-COMP:10102"/>
        <dbReference type="ChEBI" id="CHEBI:65314"/>
        <dbReference type="ChEBI" id="CHEBI:65315"/>
        <dbReference type="EC" id="5.4.99.25"/>
    </reaction>
</comment>
<dbReference type="PANTHER" id="PTHR13767">
    <property type="entry name" value="TRNA-PSEUDOURIDINE SYNTHASE"/>
    <property type="match status" value="1"/>
</dbReference>
<dbReference type="InterPro" id="IPR036974">
    <property type="entry name" value="PUA_sf"/>
</dbReference>
<evidence type="ECO:0000259" key="8">
    <source>
        <dbReference type="Pfam" id="PF16198"/>
    </source>
</evidence>
<comment type="similarity">
    <text evidence="2 5">Belongs to the pseudouridine synthase TruB family. Type 1 subfamily.</text>
</comment>
<sequence length="305" mass="32666">MAKPPQRRIPRRAVHGVLFLDKPTGISSNNALQKARWLLNAAKGGHTGTLDPMATGLLPLTFGEATKFSQTLLDADKAYEATVLLGVTTTTADAEGEVLARSPVDVTDAALAEAIDRLRGDIEQVPPMYSALKHHGKALYEYAREGVEIPREPRRVTIHRFDLLSRDGDSLVVRVECSKGTYVRTLASDLGAFLGCGAHLTALRRTRIGPFDLNGSISLAELEALPAEDREGRLASVDALLGHLPQLAFDAVQTRSFTHGQSAAGIEGVVGAMYRAYDGTRFLGVGTLSEGGLLVPTRLMATGNQ</sequence>
<dbReference type="Pfam" id="PF01509">
    <property type="entry name" value="TruB_N"/>
    <property type="match status" value="1"/>
</dbReference>
<dbReference type="EC" id="5.4.99.25" evidence="5"/>
<feature type="domain" description="Pseudouridine synthase II N-terminal" evidence="6">
    <location>
        <begin position="36"/>
        <end position="183"/>
    </location>
</feature>
<evidence type="ECO:0000256" key="5">
    <source>
        <dbReference type="HAMAP-Rule" id="MF_01080"/>
    </source>
</evidence>
<dbReference type="Gene3D" id="3.30.2350.10">
    <property type="entry name" value="Pseudouridine synthase"/>
    <property type="match status" value="1"/>
</dbReference>
<keyword evidence="4 5" id="KW-0413">Isomerase</keyword>
<dbReference type="CDD" id="cd21152">
    <property type="entry name" value="PUA_TruB_bacterial"/>
    <property type="match status" value="1"/>
</dbReference>
<dbReference type="Gene3D" id="2.30.130.10">
    <property type="entry name" value="PUA domain"/>
    <property type="match status" value="1"/>
</dbReference>
<dbReference type="InterPro" id="IPR014780">
    <property type="entry name" value="tRNA_psdUridine_synth_TruB"/>
</dbReference>
<dbReference type="SUPFAM" id="SSF88697">
    <property type="entry name" value="PUA domain-like"/>
    <property type="match status" value="1"/>
</dbReference>
<comment type="caution">
    <text evidence="9">The sequence shown here is derived from an EMBL/GenBank/DDBJ whole genome shotgun (WGS) entry which is preliminary data.</text>
</comment>